<evidence type="ECO:0000256" key="1">
    <source>
        <dbReference type="SAM" id="MobiDB-lite"/>
    </source>
</evidence>
<feature type="compositionally biased region" description="Basic and acidic residues" evidence="1">
    <location>
        <begin position="436"/>
        <end position="455"/>
    </location>
</feature>
<feature type="region of interest" description="Disordered" evidence="1">
    <location>
        <begin position="758"/>
        <end position="811"/>
    </location>
</feature>
<evidence type="ECO:0000313" key="3">
    <source>
        <dbReference type="Proteomes" id="UP000481861"/>
    </source>
</evidence>
<feature type="region of interest" description="Disordered" evidence="1">
    <location>
        <begin position="404"/>
        <end position="519"/>
    </location>
</feature>
<keyword evidence="3" id="KW-1185">Reference proteome</keyword>
<dbReference type="AlphaFoldDB" id="A0A7C8MCC7"/>
<name>A0A7C8MCC7_9PLEO</name>
<reference evidence="2 3" key="1">
    <citation type="submission" date="2020-01" db="EMBL/GenBank/DDBJ databases">
        <authorList>
            <consortium name="DOE Joint Genome Institute"/>
            <person name="Haridas S."/>
            <person name="Albert R."/>
            <person name="Binder M."/>
            <person name="Bloem J."/>
            <person name="Labutti K."/>
            <person name="Salamov A."/>
            <person name="Andreopoulos B."/>
            <person name="Baker S.E."/>
            <person name="Barry K."/>
            <person name="Bills G."/>
            <person name="Bluhm B.H."/>
            <person name="Cannon C."/>
            <person name="Castanera R."/>
            <person name="Culley D.E."/>
            <person name="Daum C."/>
            <person name="Ezra D."/>
            <person name="Gonzalez J.B."/>
            <person name="Henrissat B."/>
            <person name="Kuo A."/>
            <person name="Liang C."/>
            <person name="Lipzen A."/>
            <person name="Lutzoni F."/>
            <person name="Magnuson J."/>
            <person name="Mondo S."/>
            <person name="Nolan M."/>
            <person name="Ohm R."/>
            <person name="Pangilinan J."/>
            <person name="Park H.-J.H."/>
            <person name="Ramirez L."/>
            <person name="Alfaro M."/>
            <person name="Sun H."/>
            <person name="Tritt A."/>
            <person name="Yoshinaga Y."/>
            <person name="Zwiers L.-H.L."/>
            <person name="Turgeon B.G."/>
            <person name="Goodwin S.B."/>
            <person name="Spatafora J.W."/>
            <person name="Crous P.W."/>
            <person name="Grigoriev I.V."/>
        </authorList>
    </citation>
    <scope>NUCLEOTIDE SEQUENCE [LARGE SCALE GENOMIC DNA]</scope>
    <source>
        <strain evidence="2 3">CBS 611.86</strain>
    </source>
</reference>
<feature type="compositionally biased region" description="Polar residues" evidence="1">
    <location>
        <begin position="758"/>
        <end position="790"/>
    </location>
</feature>
<comment type="caution">
    <text evidence="2">The sequence shown here is derived from an EMBL/GenBank/DDBJ whole genome shotgun (WGS) entry which is preliminary data.</text>
</comment>
<protein>
    <submittedName>
        <fullName evidence="2">Uncharacterized protein</fullName>
    </submittedName>
</protein>
<dbReference type="Proteomes" id="UP000481861">
    <property type="component" value="Unassembled WGS sequence"/>
</dbReference>
<gene>
    <name evidence="2" type="ORF">BDV95DRAFT_593502</name>
</gene>
<evidence type="ECO:0000313" key="2">
    <source>
        <dbReference type="EMBL" id="KAF2873135.1"/>
    </source>
</evidence>
<feature type="region of interest" description="Disordered" evidence="1">
    <location>
        <begin position="356"/>
        <end position="386"/>
    </location>
</feature>
<dbReference type="OrthoDB" id="3944128at2759"/>
<sequence>MCARCSCINQFSDFRCPALEDVYHFVPYFVHSSLVLDQIGNDAESPRLFELCHGSCLRECQLKSYQTMFATIFHLFDAILTFSVNSSSPLPLPSFEYYEPPTTSSSKSNPTDVMAVYTPGNSTSRPTTNVSSPAPTECTGCVLAAYSPTTIWFAEEQSSLWTSVVVTATKLTETITYMDGTAIDTITTEIRTVNQTQTVIGTANQTITLTKPHFTYMLDGTALVLDAGPTYILYTDIYGALDSPATTTTEMGILPVSTEVFTTKEPVPTCDAQVQILTYEEVTEDEDWYHFIQTISEGDLPNVASSTPLRLPTPLQLPSGLVDYLKKDPKVQSFFRGSDIATCTLRPTSVVPVPVGTQAPGVPHLTPPPFESQPPAASPPMSEATSTYLSTTYESTETHVTRQGCLRPGCGTAAIPANPGPTGGKPEMAPNQNDPPHTEKPEDRPNPPRPEKPDVKPNQIPDNNKPDLPNWIDSVIHNPNPQQPTQSIKIGDKTLPIHIAQPTNPSQPEPNQPDHLNPNPKIPGVVIGTETLKPGQTTHLNGVEIVVPETGSAVVVGGNTVAVNSVPTLPSVLTYGENKVTANAQGQYVVGTQTLTPGGVVTVDGSTLSLGPSGTIAVVNGVTQTLEPNSPGVPNLTLNGQTFSASVVDGTTAIIYEGQTLSPGAAITVSGTTYSMPASASGSVVLAVVDGITSTLGQSVTAAAALTIDGKTYSASVRDGTTEYSLGPNTTLKPGEAITISGTTYSLDPKGTALVVNGKTSTVPSRPASNSASTTRSGSKSESTGDSTSTDQRDPGNFIASGFGIESTGPDVPGRGSGLDVWAEGWLIGLAGWVLMLV</sequence>
<proteinExistence type="predicted"/>
<accession>A0A7C8MCC7</accession>
<dbReference type="EMBL" id="JAADJZ010000008">
    <property type="protein sequence ID" value="KAF2873135.1"/>
    <property type="molecule type" value="Genomic_DNA"/>
</dbReference>
<organism evidence="2 3">
    <name type="scientific">Massariosphaeria phaeospora</name>
    <dbReference type="NCBI Taxonomy" id="100035"/>
    <lineage>
        <taxon>Eukaryota</taxon>
        <taxon>Fungi</taxon>
        <taxon>Dikarya</taxon>
        <taxon>Ascomycota</taxon>
        <taxon>Pezizomycotina</taxon>
        <taxon>Dothideomycetes</taxon>
        <taxon>Pleosporomycetidae</taxon>
        <taxon>Pleosporales</taxon>
        <taxon>Pleosporales incertae sedis</taxon>
        <taxon>Massariosphaeria</taxon>
    </lineage>
</organism>
<feature type="compositionally biased region" description="Pro residues" evidence="1">
    <location>
        <begin position="365"/>
        <end position="378"/>
    </location>
</feature>
<feature type="compositionally biased region" description="Polar residues" evidence="1">
    <location>
        <begin position="477"/>
        <end position="488"/>
    </location>
</feature>